<dbReference type="InterPro" id="IPR000836">
    <property type="entry name" value="PRTase_dom"/>
</dbReference>
<sequence>MCHQGIMLPDKGICPVCFEFSLYHFPVCLGCGRKMFIDTDFCGGCLLTSPLKVVAPCSYHQGLGTFVAAMKYQAQFSALDCLTDALINRIKTLESKGLLIMLQVLIPVPLHSKRLRQRGFNQAWIIANTLSKKLNIPLFTEGLSRIKNTLPQAGLSGKDRRQNLNNAFILAESLDLQRIALIDDVVTTGTTVDAIASLFQKQHIHVQVWCLARAEAPGLLN</sequence>
<reference evidence="2 3" key="1">
    <citation type="submission" date="2022-01" db="EMBL/GenBank/DDBJ databases">
        <title>Whole genome-based taxonomy of the Shewanellaceae.</title>
        <authorList>
            <person name="Martin-Rodriguez A.J."/>
        </authorList>
    </citation>
    <scope>NUCLEOTIDE SEQUENCE [LARGE SCALE GENOMIC DNA]</scope>
    <source>
        <strain evidence="2 3">DSM 17177</strain>
    </source>
</reference>
<dbReference type="EMBL" id="JAKIKS010000117">
    <property type="protein sequence ID" value="MCL1126938.1"/>
    <property type="molecule type" value="Genomic_DNA"/>
</dbReference>
<dbReference type="PANTHER" id="PTHR47505">
    <property type="entry name" value="DNA UTILIZATION PROTEIN YHGH"/>
    <property type="match status" value="1"/>
</dbReference>
<dbReference type="InterPro" id="IPR051910">
    <property type="entry name" value="ComF/GntX_DNA_util-trans"/>
</dbReference>
<comment type="similarity">
    <text evidence="1">Belongs to the ComF/GntX family.</text>
</comment>
<gene>
    <name evidence="2" type="ORF">L2764_21285</name>
</gene>
<dbReference type="Proteomes" id="UP001203423">
    <property type="component" value="Unassembled WGS sequence"/>
</dbReference>
<evidence type="ECO:0000313" key="2">
    <source>
        <dbReference type="EMBL" id="MCL1126938.1"/>
    </source>
</evidence>
<keyword evidence="3" id="KW-1185">Reference proteome</keyword>
<dbReference type="CDD" id="cd06223">
    <property type="entry name" value="PRTases_typeI"/>
    <property type="match status" value="1"/>
</dbReference>
<organism evidence="2 3">
    <name type="scientific">Shewanella surugensis</name>
    <dbReference type="NCBI Taxonomy" id="212020"/>
    <lineage>
        <taxon>Bacteria</taxon>
        <taxon>Pseudomonadati</taxon>
        <taxon>Pseudomonadota</taxon>
        <taxon>Gammaproteobacteria</taxon>
        <taxon>Alteromonadales</taxon>
        <taxon>Shewanellaceae</taxon>
        <taxon>Shewanella</taxon>
    </lineage>
</organism>
<protein>
    <submittedName>
        <fullName evidence="2">ComF family protein</fullName>
    </submittedName>
</protein>
<accession>A0ABT0LGX1</accession>
<proteinExistence type="inferred from homology"/>
<dbReference type="SUPFAM" id="SSF53271">
    <property type="entry name" value="PRTase-like"/>
    <property type="match status" value="1"/>
</dbReference>
<name>A0ABT0LGX1_9GAMM</name>
<dbReference type="PANTHER" id="PTHR47505:SF1">
    <property type="entry name" value="DNA UTILIZATION PROTEIN YHGH"/>
    <property type="match status" value="1"/>
</dbReference>
<dbReference type="InterPro" id="IPR029057">
    <property type="entry name" value="PRTase-like"/>
</dbReference>
<evidence type="ECO:0000313" key="3">
    <source>
        <dbReference type="Proteomes" id="UP001203423"/>
    </source>
</evidence>
<comment type="caution">
    <text evidence="2">The sequence shown here is derived from an EMBL/GenBank/DDBJ whole genome shotgun (WGS) entry which is preliminary data.</text>
</comment>
<dbReference type="Gene3D" id="3.40.50.2020">
    <property type="match status" value="1"/>
</dbReference>
<evidence type="ECO:0000256" key="1">
    <source>
        <dbReference type="ARBA" id="ARBA00008007"/>
    </source>
</evidence>